<keyword evidence="4" id="KW-1185">Reference proteome</keyword>
<dbReference type="InterPro" id="IPR018247">
    <property type="entry name" value="EF_Hand_1_Ca_BS"/>
</dbReference>
<comment type="caution">
    <text evidence="3">The sequence shown here is derived from an EMBL/GenBank/DDBJ whole genome shotgun (WGS) entry which is preliminary data.</text>
</comment>
<feature type="domain" description="EF-hand" evidence="2">
    <location>
        <begin position="84"/>
        <end position="113"/>
    </location>
</feature>
<dbReference type="InterPro" id="IPR002048">
    <property type="entry name" value="EF_hand_dom"/>
</dbReference>
<dbReference type="PROSITE" id="PS00018">
    <property type="entry name" value="EF_HAND_1"/>
    <property type="match status" value="1"/>
</dbReference>
<evidence type="ECO:0000259" key="2">
    <source>
        <dbReference type="PROSITE" id="PS50222"/>
    </source>
</evidence>
<dbReference type="Gene3D" id="1.10.238.10">
    <property type="entry name" value="EF-hand"/>
    <property type="match status" value="1"/>
</dbReference>
<dbReference type="EMBL" id="JBHTLQ010000008">
    <property type="protein sequence ID" value="MFD1190014.1"/>
    <property type="molecule type" value="Genomic_DNA"/>
</dbReference>
<feature type="transmembrane region" description="Helical" evidence="1">
    <location>
        <begin position="58"/>
        <end position="79"/>
    </location>
</feature>
<gene>
    <name evidence="3" type="ORF">ACFQ27_05430</name>
</gene>
<keyword evidence="1" id="KW-1133">Transmembrane helix</keyword>
<evidence type="ECO:0000256" key="1">
    <source>
        <dbReference type="SAM" id="Phobius"/>
    </source>
</evidence>
<dbReference type="Proteomes" id="UP001597216">
    <property type="component" value="Unassembled WGS sequence"/>
</dbReference>
<protein>
    <recommendedName>
        <fullName evidence="2">EF-hand domain-containing protein</fullName>
    </recommendedName>
</protein>
<reference evidence="4" key="1">
    <citation type="journal article" date="2019" name="Int. J. Syst. Evol. Microbiol.">
        <title>The Global Catalogue of Microorganisms (GCM) 10K type strain sequencing project: providing services to taxonomists for standard genome sequencing and annotation.</title>
        <authorList>
            <consortium name="The Broad Institute Genomics Platform"/>
            <consortium name="The Broad Institute Genome Sequencing Center for Infectious Disease"/>
            <person name="Wu L."/>
            <person name="Ma J."/>
        </authorList>
    </citation>
    <scope>NUCLEOTIDE SEQUENCE [LARGE SCALE GENOMIC DNA]</scope>
    <source>
        <strain evidence="4">CCUG 55074</strain>
    </source>
</reference>
<evidence type="ECO:0000313" key="4">
    <source>
        <dbReference type="Proteomes" id="UP001597216"/>
    </source>
</evidence>
<dbReference type="RefSeq" id="WP_374342665.1">
    <property type="nucleotide sequence ID" value="NZ_JBHTLQ010000008.1"/>
</dbReference>
<accession>A0ABW3SYM4</accession>
<keyword evidence="1" id="KW-0812">Transmembrane</keyword>
<proteinExistence type="predicted"/>
<sequence length="113" mass="12379">MTEPRPPKKSESLEIRIPYPTKQAFMERCREEGVSASEVLRGLIETRLQPAPRRRLKWAAAALIGLALGAVAAPSLALASKGLGGEAEARRTFQRLDADRDGALSYSEYRAGR</sequence>
<dbReference type="PROSITE" id="PS50222">
    <property type="entry name" value="EF_HAND_2"/>
    <property type="match status" value="1"/>
</dbReference>
<keyword evidence="1" id="KW-0472">Membrane</keyword>
<organism evidence="3 4">
    <name type="scientific">Phenylobacterium conjunctum</name>
    <dbReference type="NCBI Taxonomy" id="1298959"/>
    <lineage>
        <taxon>Bacteria</taxon>
        <taxon>Pseudomonadati</taxon>
        <taxon>Pseudomonadota</taxon>
        <taxon>Alphaproteobacteria</taxon>
        <taxon>Caulobacterales</taxon>
        <taxon>Caulobacteraceae</taxon>
        <taxon>Phenylobacterium</taxon>
    </lineage>
</organism>
<evidence type="ECO:0000313" key="3">
    <source>
        <dbReference type="EMBL" id="MFD1190014.1"/>
    </source>
</evidence>
<name>A0ABW3SYM4_9CAUL</name>